<dbReference type="GO" id="GO:0016740">
    <property type="term" value="F:transferase activity"/>
    <property type="evidence" value="ECO:0007669"/>
    <property type="project" value="UniProtKB-KW"/>
</dbReference>
<dbReference type="InterPro" id="IPR005493">
    <property type="entry name" value="RraA/RraA-like"/>
</dbReference>
<evidence type="ECO:0000256" key="4">
    <source>
        <dbReference type="ARBA" id="ARBA00012213"/>
    </source>
</evidence>
<dbReference type="NCBIfam" id="TIGR02798">
    <property type="entry name" value="ligK_PcmE"/>
    <property type="match status" value="1"/>
</dbReference>
<dbReference type="CDD" id="cd16841">
    <property type="entry name" value="RraA_family"/>
    <property type="match status" value="1"/>
</dbReference>
<keyword evidence="6 10" id="KW-0460">Magnesium</keyword>
<evidence type="ECO:0000256" key="5">
    <source>
        <dbReference type="ARBA" id="ARBA00022723"/>
    </source>
</evidence>
<evidence type="ECO:0000256" key="10">
    <source>
        <dbReference type="PIRSR" id="PIRSR605493-1"/>
    </source>
</evidence>
<proteinExistence type="inferred from homology"/>
<dbReference type="PANTHER" id="PTHR33254">
    <property type="entry name" value="4-HYDROXY-4-METHYL-2-OXOGLUTARATE ALDOLASE 3-RELATED"/>
    <property type="match status" value="1"/>
</dbReference>
<comment type="catalytic activity">
    <reaction evidence="1">
        <text>4-hydroxy-4-methyl-2-oxoglutarate = 2 pyruvate</text>
        <dbReference type="Rhea" id="RHEA:22748"/>
        <dbReference type="ChEBI" id="CHEBI:15361"/>
        <dbReference type="ChEBI" id="CHEBI:58276"/>
        <dbReference type="EC" id="4.1.3.17"/>
    </reaction>
</comment>
<keyword evidence="5 10" id="KW-0479">Metal-binding</keyword>
<dbReference type="Proteomes" id="UP000043316">
    <property type="component" value="Unassembled WGS sequence"/>
</dbReference>
<dbReference type="Pfam" id="PF03737">
    <property type="entry name" value="RraA-like"/>
    <property type="match status" value="1"/>
</dbReference>
<dbReference type="NCBIfam" id="NF006731">
    <property type="entry name" value="PRK09262.1"/>
    <property type="match status" value="1"/>
</dbReference>
<dbReference type="PANTHER" id="PTHR33254:SF16">
    <property type="entry name" value="BLR3842 PROTEIN"/>
    <property type="match status" value="1"/>
</dbReference>
<dbReference type="InterPro" id="IPR036704">
    <property type="entry name" value="RraA/RraA-like_sf"/>
</dbReference>
<evidence type="ECO:0000256" key="2">
    <source>
        <dbReference type="ARBA" id="ARBA00001946"/>
    </source>
</evidence>
<evidence type="ECO:0000313" key="12">
    <source>
        <dbReference type="Proteomes" id="UP000043316"/>
    </source>
</evidence>
<protein>
    <recommendedName>
        <fullName evidence="4">4-hydroxy-4-methyl-2-oxoglutarate aldolase</fullName>
        <ecNumber evidence="4">4.1.3.17</ecNumber>
    </recommendedName>
</protein>
<comment type="catalytic activity">
    <reaction evidence="8">
        <text>2-hydroxy-4-oxobutane-1,2,4-tricarboxylate = oxaloacetate + pyruvate</text>
        <dbReference type="Rhea" id="RHEA:28935"/>
        <dbReference type="ChEBI" id="CHEBI:15361"/>
        <dbReference type="ChEBI" id="CHEBI:16452"/>
        <dbReference type="ChEBI" id="CHEBI:58075"/>
        <dbReference type="EC" id="4.1.3.17"/>
    </reaction>
</comment>
<dbReference type="InterPro" id="IPR014165">
    <property type="entry name" value="LigK_PcmE"/>
</dbReference>
<keyword evidence="7 11" id="KW-0456">Lyase</keyword>
<dbReference type="GO" id="GO:0019336">
    <property type="term" value="P:phenol-containing compound catabolic process"/>
    <property type="evidence" value="ECO:0007669"/>
    <property type="project" value="UniProtKB-ARBA"/>
</dbReference>
<dbReference type="GO" id="GO:0042537">
    <property type="term" value="P:benzene-containing compound metabolic process"/>
    <property type="evidence" value="ECO:0007669"/>
    <property type="project" value="UniProtKB-ARBA"/>
</dbReference>
<sequence length="237" mass="25811">MSDINRKGIVVTHIERSDPALLARFQTFGVATTHEAQGRMGLLEHRVRPIQQGVTIAGNAITVLVSPGDNWMFHVAVEQCQPGDVLLVTPTSPCYDGFFGDLLATSLQARGVVALVGDIGIRDSQTLREMSFPVWSSLVFAQGTVKETIGSVNVPIICAGQLVHPGDIVVADDDGVVIVPRQKGTWVADAAQQRLIQEESKRQRLSRGELGLDIYQMRDKLSAKGLQYIHSLTDLND</sequence>
<name>A0A0H5LQP8_YERIN</name>
<feature type="binding site" evidence="10">
    <location>
        <begin position="100"/>
        <end position="103"/>
    </location>
    <ligand>
        <name>substrate</name>
    </ligand>
</feature>
<gene>
    <name evidence="11" type="primary">proA_1</name>
    <name evidence="11" type="ORF">ERS008476_00289</name>
</gene>
<feature type="binding site" evidence="10">
    <location>
        <position position="123"/>
    </location>
    <ligand>
        <name>substrate</name>
    </ligand>
</feature>
<comment type="subunit">
    <text evidence="3">Homohexamer.</text>
</comment>
<dbReference type="FunFam" id="3.50.30.40:FF:000002">
    <property type="entry name" value="4-carboxy-4-hydroxy-2-oxoadipate aldolase/oxaloacetate decarboxylase"/>
    <property type="match status" value="1"/>
</dbReference>
<dbReference type="EMBL" id="CWJI01000001">
    <property type="protein sequence ID" value="CRY53399.1"/>
    <property type="molecule type" value="Genomic_DNA"/>
</dbReference>
<dbReference type="EC" id="4.1.3.17" evidence="4"/>
<dbReference type="SUPFAM" id="SSF89562">
    <property type="entry name" value="RraA-like"/>
    <property type="match status" value="1"/>
</dbReference>
<evidence type="ECO:0000256" key="9">
    <source>
        <dbReference type="ARBA" id="ARBA00061585"/>
    </source>
</evidence>
<feature type="binding site" evidence="10">
    <location>
        <position position="122"/>
    </location>
    <ligand>
        <name>substrate</name>
    </ligand>
</feature>
<comment type="cofactor">
    <cofactor evidence="2 10">
        <name>Mg(2+)</name>
        <dbReference type="ChEBI" id="CHEBI:18420"/>
    </cofactor>
</comment>
<dbReference type="GO" id="GO:0072329">
    <property type="term" value="P:monocarboxylic acid catabolic process"/>
    <property type="evidence" value="ECO:0007669"/>
    <property type="project" value="UniProtKB-ARBA"/>
</dbReference>
<dbReference type="RefSeq" id="WP_049609537.1">
    <property type="nucleotide sequence ID" value="NZ_CWJI01000001.1"/>
</dbReference>
<evidence type="ECO:0000256" key="3">
    <source>
        <dbReference type="ARBA" id="ARBA00011643"/>
    </source>
</evidence>
<dbReference type="GO" id="GO:0046872">
    <property type="term" value="F:metal ion binding"/>
    <property type="evidence" value="ECO:0007669"/>
    <property type="project" value="UniProtKB-KW"/>
</dbReference>
<keyword evidence="11" id="KW-0808">Transferase</keyword>
<evidence type="ECO:0000256" key="6">
    <source>
        <dbReference type="ARBA" id="ARBA00022842"/>
    </source>
</evidence>
<evidence type="ECO:0000256" key="8">
    <source>
        <dbReference type="ARBA" id="ARBA00051467"/>
    </source>
</evidence>
<dbReference type="AlphaFoldDB" id="A0A0H5LQP8"/>
<organism evidence="11 12">
    <name type="scientific">Yersinia intermedia</name>
    <dbReference type="NCBI Taxonomy" id="631"/>
    <lineage>
        <taxon>Bacteria</taxon>
        <taxon>Pseudomonadati</taxon>
        <taxon>Pseudomonadota</taxon>
        <taxon>Gammaproteobacteria</taxon>
        <taxon>Enterobacterales</taxon>
        <taxon>Yersiniaceae</taxon>
        <taxon>Yersinia</taxon>
    </lineage>
</organism>
<reference evidence="12" key="1">
    <citation type="submission" date="2015-03" db="EMBL/GenBank/DDBJ databases">
        <authorList>
            <consortium name="Pathogen Informatics"/>
        </authorList>
    </citation>
    <scope>NUCLEOTIDE SEQUENCE [LARGE SCALE GENOMIC DNA]</scope>
    <source>
        <strain evidence="12">R148</strain>
    </source>
</reference>
<evidence type="ECO:0000256" key="7">
    <source>
        <dbReference type="ARBA" id="ARBA00023239"/>
    </source>
</evidence>
<evidence type="ECO:0000313" key="11">
    <source>
        <dbReference type="EMBL" id="CRY53399.1"/>
    </source>
</evidence>
<dbReference type="GO" id="GO:0047443">
    <property type="term" value="F:4-hydroxy-4-methyl-2-oxoglutarate aldolase activity"/>
    <property type="evidence" value="ECO:0007669"/>
    <property type="project" value="UniProtKB-EC"/>
</dbReference>
<accession>A0A0H5LQP8</accession>
<comment type="similarity">
    <text evidence="9">Belongs to the LigK/PcmE family.</text>
</comment>
<evidence type="ECO:0000256" key="1">
    <source>
        <dbReference type="ARBA" id="ARBA00001342"/>
    </source>
</evidence>
<dbReference type="Gene3D" id="3.50.30.40">
    <property type="entry name" value="Ribonuclease E inhibitor RraA/RraA-like"/>
    <property type="match status" value="1"/>
</dbReference>